<reference evidence="1 2" key="1">
    <citation type="submission" date="2019-04" db="EMBL/GenBank/DDBJ databases">
        <authorList>
            <person name="Feng G."/>
            <person name="Zhang J."/>
            <person name="Zhu H."/>
        </authorList>
    </citation>
    <scope>NUCLEOTIDE SEQUENCE [LARGE SCALE GENOMIC DNA]</scope>
    <source>
        <strain evidence="1 2">JCM 19491</strain>
    </source>
</reference>
<proteinExistence type="predicted"/>
<comment type="caution">
    <text evidence="1">The sequence shown here is derived from an EMBL/GenBank/DDBJ whole genome shotgun (WGS) entry which is preliminary data.</text>
</comment>
<evidence type="ECO:0008006" key="3">
    <source>
        <dbReference type="Google" id="ProtNLM"/>
    </source>
</evidence>
<dbReference type="RefSeq" id="WP_135529252.1">
    <property type="nucleotide sequence ID" value="NZ_SRKZ01000001.1"/>
</dbReference>
<protein>
    <recommendedName>
        <fullName evidence="3">DUF4468 domain-containing protein</fullName>
    </recommendedName>
</protein>
<accession>A0A4Z0MUG1</accession>
<organism evidence="1 2">
    <name type="scientific">Hymenobacter wooponensis</name>
    <dbReference type="NCBI Taxonomy" id="1525360"/>
    <lineage>
        <taxon>Bacteria</taxon>
        <taxon>Pseudomonadati</taxon>
        <taxon>Bacteroidota</taxon>
        <taxon>Cytophagia</taxon>
        <taxon>Cytophagales</taxon>
        <taxon>Hymenobacteraceae</taxon>
        <taxon>Hymenobacter</taxon>
    </lineage>
</organism>
<evidence type="ECO:0000313" key="2">
    <source>
        <dbReference type="Proteomes" id="UP000298284"/>
    </source>
</evidence>
<dbReference type="OrthoDB" id="883987at2"/>
<sequence>MLFLLGLPMQPFAQEIQQWPRNDLTGRVEFSGVLPWPIAAPSLEQQQALVRQWYTTKLSPPKPGKFAMRTTALTTFAGLPNQAYFDSLTYEPTSTGAVDSVYDWNIWRLIYQVHLTPTPHGLAYRLSEFRAVAMVYDTGSEARLEEALRLFPKEMAVFHRRVRRALAGW</sequence>
<dbReference type="Proteomes" id="UP000298284">
    <property type="component" value="Unassembled WGS sequence"/>
</dbReference>
<dbReference type="EMBL" id="SRKZ01000001">
    <property type="protein sequence ID" value="TGD83100.1"/>
    <property type="molecule type" value="Genomic_DNA"/>
</dbReference>
<dbReference type="AlphaFoldDB" id="A0A4Z0MUG1"/>
<keyword evidence="2" id="KW-1185">Reference proteome</keyword>
<name>A0A4Z0MUG1_9BACT</name>
<gene>
    <name evidence="1" type="ORF">EU557_04790</name>
</gene>
<evidence type="ECO:0000313" key="1">
    <source>
        <dbReference type="EMBL" id="TGD83100.1"/>
    </source>
</evidence>